<name>A0A7M1RYF7_9CAUD</name>
<reference evidence="1 2" key="1">
    <citation type="submission" date="2020-07" db="EMBL/GenBank/DDBJ databases">
        <title>Taxonomic proposal: Crassvirales, a new order of highly abundant and diverse bacterial viruses.</title>
        <authorList>
            <person name="Shkoporov A.N."/>
            <person name="Stockdale S.R."/>
            <person name="Guerin E."/>
            <person name="Ross R.P."/>
            <person name="Hill C."/>
        </authorList>
    </citation>
    <scope>NUCLEOTIDE SEQUENCE [LARGE SCALE GENOMIC DNA]</scope>
</reference>
<dbReference type="EMBL" id="MT774387">
    <property type="protein sequence ID" value="QOR59204.1"/>
    <property type="molecule type" value="Genomic_DNA"/>
</dbReference>
<dbReference type="RefSeq" id="YP_010111362.1">
    <property type="nucleotide sequence ID" value="NC_055880.1"/>
</dbReference>
<evidence type="ECO:0000313" key="2">
    <source>
        <dbReference type="Proteomes" id="UP000594132"/>
    </source>
</evidence>
<accession>A0A7M1RYF7</accession>
<organism evidence="1 2">
    <name type="scientific">uncultured phage cr111_1</name>
    <dbReference type="NCBI Taxonomy" id="2772071"/>
    <lineage>
        <taxon>Viruses</taxon>
        <taxon>Duplodnaviria</taxon>
        <taxon>Heunggongvirae</taxon>
        <taxon>Uroviricota</taxon>
        <taxon>Caudoviricetes</taxon>
        <taxon>Crassvirales</taxon>
        <taxon>Steigviridae</taxon>
        <taxon>Asinivirinae</taxon>
        <taxon>Lahndsivirus</taxon>
        <taxon>Lahndsivirus rarus</taxon>
    </lineage>
</organism>
<evidence type="ECO:0000313" key="1">
    <source>
        <dbReference type="EMBL" id="QOR59204.1"/>
    </source>
</evidence>
<dbReference type="GeneID" id="65129725"/>
<keyword evidence="2" id="KW-1185">Reference proteome</keyword>
<proteinExistence type="predicted"/>
<dbReference type="Proteomes" id="UP000594132">
    <property type="component" value="Segment"/>
</dbReference>
<protein>
    <submittedName>
        <fullName evidence="1">Uncharacterized protein</fullName>
    </submittedName>
</protein>
<sequence length="483" mass="54363">MGYHNCWDPIYRIGTREFRKRCCINTNKALSLQKDMDAVDEALKDKGISTEGFTPEDYKNAIEELSAEQYYGIEFDITDSSPLCTRIGDMQLHSTLPVHSKMRGCLLADDGTVVKYLNSSDWTSEVRDGSQGQVMVEVPEHWIRFETDGNKRRVYVSEREISSFMRVPKYYVSAYEAALDRTNNILCSVVNDTTQFRGGNNSSAWDGTGKSLLGKPVTAKTRAQMRTAARNRNSVDPRWNILTYNIYKDLFWLYYIEYANLNCQDTYTGERDANGYRQGGLGAGVTNISSADWSAFNSYNPLISCGYTDSLGNSTGVVPFEMPEEFGKELITYVPRWRGIENIFGHLWKYCDGMIIDVQSEEAGGESKFYVFDRPENYKDTIDEHAIYIGNQIRAEGYLKEVAFGDFGDIYATAVNGGASSTKYFCDYTYNLNLPTTGNSLRALFLGGRVYHGANAGLGYLLSNYSVSYSSSGCGFRLCFISE</sequence>
<dbReference type="KEGG" id="vg:65129725"/>